<accession>A0A1H6PW58</accession>
<gene>
    <name evidence="12" type="ORF">B0I71DRAFT_136846</name>
    <name evidence="11" type="ORF">YALI1_A08502g</name>
</gene>
<evidence type="ECO:0000313" key="14">
    <source>
        <dbReference type="Proteomes" id="UP000256601"/>
    </source>
</evidence>
<protein>
    <recommendedName>
        <fullName evidence="10">Guanine nucleotide-exchange factor SEC12</fullName>
    </recommendedName>
</protein>
<dbReference type="GeneID" id="2906582"/>
<keyword evidence="2 10" id="KW-0853">WD repeat</keyword>
<evidence type="ECO:0000256" key="8">
    <source>
        <dbReference type="ARBA" id="ARBA00022989"/>
    </source>
</evidence>
<keyword evidence="8 10" id="KW-1133">Transmembrane helix</keyword>
<dbReference type="OrthoDB" id="2013972at2759"/>
<dbReference type="GO" id="GO:0003400">
    <property type="term" value="P:regulation of COPII vesicle coating"/>
    <property type="evidence" value="ECO:0007669"/>
    <property type="project" value="UniProtKB-UniRule"/>
</dbReference>
<dbReference type="InterPro" id="IPR045260">
    <property type="entry name" value="Sec12-like"/>
</dbReference>
<proteinExistence type="inferred from homology"/>
<evidence type="ECO:0000256" key="6">
    <source>
        <dbReference type="ARBA" id="ARBA00022892"/>
    </source>
</evidence>
<evidence type="ECO:0000256" key="10">
    <source>
        <dbReference type="RuleBase" id="RU369019"/>
    </source>
</evidence>
<organism evidence="11 13">
    <name type="scientific">Yarrowia lipolytica</name>
    <name type="common">Candida lipolytica</name>
    <dbReference type="NCBI Taxonomy" id="4952"/>
    <lineage>
        <taxon>Eukaryota</taxon>
        <taxon>Fungi</taxon>
        <taxon>Dikarya</taxon>
        <taxon>Ascomycota</taxon>
        <taxon>Saccharomycotina</taxon>
        <taxon>Dipodascomycetes</taxon>
        <taxon>Dipodascales</taxon>
        <taxon>Dipodascales incertae sedis</taxon>
        <taxon>Yarrowia</taxon>
    </lineage>
</organism>
<dbReference type="OMA" id="RVEIYDW"/>
<evidence type="ECO:0000256" key="1">
    <source>
        <dbReference type="ARBA" id="ARBA00022448"/>
    </source>
</evidence>
<evidence type="ECO:0000313" key="13">
    <source>
        <dbReference type="Proteomes" id="UP000182444"/>
    </source>
</evidence>
<evidence type="ECO:0000256" key="9">
    <source>
        <dbReference type="ARBA" id="ARBA00023136"/>
    </source>
</evidence>
<dbReference type="GO" id="GO:0015031">
    <property type="term" value="P:protein transport"/>
    <property type="evidence" value="ECO:0007669"/>
    <property type="project" value="UniProtKB-KW"/>
</dbReference>
<reference evidence="11 13" key="1">
    <citation type="journal article" date="2016" name="PLoS ONE">
        <title>Sequence Assembly of Yarrowia lipolytica Strain W29/CLIB89 Shows Transposable Element Diversity.</title>
        <authorList>
            <person name="Magnan C."/>
            <person name="Yu J."/>
            <person name="Chang I."/>
            <person name="Jahn E."/>
            <person name="Kanomata Y."/>
            <person name="Wu J."/>
            <person name="Zeller M."/>
            <person name="Oakes M."/>
            <person name="Baldi P."/>
            <person name="Sandmeyer S."/>
        </authorList>
    </citation>
    <scope>NUCLEOTIDE SEQUENCE [LARGE SCALE GENOMIC DNA]</scope>
    <source>
        <strain evidence="11">CLIB89</strain>
        <strain evidence="13">CLIB89(W29)</strain>
    </source>
</reference>
<keyword evidence="1 10" id="KW-0813">Transport</keyword>
<dbReference type="GO" id="GO:0006888">
    <property type="term" value="P:endoplasmic reticulum to Golgi vesicle-mediated transport"/>
    <property type="evidence" value="ECO:0007669"/>
    <property type="project" value="UniProtKB-UniRule"/>
</dbReference>
<dbReference type="InterPro" id="IPR011047">
    <property type="entry name" value="Quinoprotein_ADH-like_sf"/>
</dbReference>
<evidence type="ECO:0000313" key="11">
    <source>
        <dbReference type="EMBL" id="AOW00414.1"/>
    </source>
</evidence>
<feature type="transmembrane region" description="Helical" evidence="10">
    <location>
        <begin position="336"/>
        <end position="353"/>
    </location>
</feature>
<name>A0A1H6PW58_YARLL</name>
<dbReference type="Proteomes" id="UP000256601">
    <property type="component" value="Unassembled WGS sequence"/>
</dbReference>
<dbReference type="PANTHER" id="PTHR23284">
    <property type="entry name" value="PROLACTIN REGULATORY ELEMENT BINDING PROTEIN"/>
    <property type="match status" value="1"/>
</dbReference>
<dbReference type="EMBL" id="CP017553">
    <property type="protein sequence ID" value="AOW00414.1"/>
    <property type="molecule type" value="Genomic_DNA"/>
</dbReference>
<dbReference type="GO" id="GO:0005789">
    <property type="term" value="C:endoplasmic reticulum membrane"/>
    <property type="evidence" value="ECO:0007669"/>
    <property type="project" value="UniProtKB-SubCell"/>
</dbReference>
<dbReference type="eggNOG" id="KOG0771">
    <property type="taxonomic scope" value="Eukaryota"/>
</dbReference>
<sequence length="362" mass="39673">MSLRGLELDYPLFVAEFLDKDHVIVGGGGGEGNHGIPNKLSIVKIKGPDMPKKISEIELSKKEDNPTSLAIFDKNTIYAGVNSNSETLKSGKNQHLRLFSLSDDKEKWSETKSSQVFEDVGILDYQKGALAVPKHKSVILSNSTAPGYIYSIDVKDHAVNFQEKTESEINGMSLSLDESKFVYVTDKTLVVANSADGKHIFNSESIKGETFSRAAFLKSSAVVAAIAVGAKDGIKLVKMHGDKFEEVSFSSYKNLKKVTALACHDKYIFTAHQDLSLSIFSADNLRLLKQYKEAHEFAITRVALNEDETMAVSVSASNTLGVIDIPADGNFGGNKLFDIIILTILILFVAIAYQKIVGTRQW</sequence>
<evidence type="ECO:0000256" key="4">
    <source>
        <dbReference type="ARBA" id="ARBA00022737"/>
    </source>
</evidence>
<dbReference type="Gene3D" id="2.130.10.10">
    <property type="entry name" value="YVTN repeat-like/Quinoprotein amine dehydrogenase"/>
    <property type="match status" value="1"/>
</dbReference>
<comment type="similarity">
    <text evidence="10">Belongs to the WD repeat SEC12 family.</text>
</comment>
<comment type="subcellular location">
    <subcellularLocation>
        <location evidence="10">Endoplasmic reticulum membrane</location>
        <topology evidence="10">Single-pass type II membrane protein</topology>
    </subcellularLocation>
    <subcellularLocation>
        <location evidence="10">Golgi apparatus membrane</location>
        <topology evidence="10">Single-pass type II membrane protein</topology>
    </subcellularLocation>
</comment>
<evidence type="ECO:0000256" key="3">
    <source>
        <dbReference type="ARBA" id="ARBA00022692"/>
    </source>
</evidence>
<evidence type="ECO:0000256" key="7">
    <source>
        <dbReference type="ARBA" id="ARBA00022927"/>
    </source>
</evidence>
<keyword evidence="3 10" id="KW-0812">Transmembrane</keyword>
<evidence type="ECO:0000256" key="5">
    <source>
        <dbReference type="ARBA" id="ARBA00022824"/>
    </source>
</evidence>
<keyword evidence="9 10" id="KW-0472">Membrane</keyword>
<dbReference type="RefSeq" id="XP_499882.1">
    <property type="nucleotide sequence ID" value="XM_499882.1"/>
</dbReference>
<dbReference type="SUPFAM" id="SSF50998">
    <property type="entry name" value="Quinoprotein alcohol dehydrogenase-like"/>
    <property type="match status" value="1"/>
</dbReference>
<dbReference type="KEGG" id="yli:2906582"/>
<dbReference type="Proteomes" id="UP000182444">
    <property type="component" value="Chromosome 1A"/>
</dbReference>
<dbReference type="AlphaFoldDB" id="A0A1H6PW58"/>
<keyword evidence="7 10" id="KW-0653">Protein transport</keyword>
<keyword evidence="6" id="KW-0931">ER-Golgi transport</keyword>
<dbReference type="VEuPathDB" id="FungiDB:YALI0_A08646g"/>
<dbReference type="PANTHER" id="PTHR23284:SF0">
    <property type="entry name" value="PROLACTIN REGULATORY ELEMENT-BINDING PROTEIN"/>
    <property type="match status" value="1"/>
</dbReference>
<evidence type="ECO:0000313" key="12">
    <source>
        <dbReference type="EMBL" id="RDW22896.1"/>
    </source>
</evidence>
<keyword evidence="5 10" id="KW-0256">Endoplasmic reticulum</keyword>
<dbReference type="GO" id="GO:0005085">
    <property type="term" value="F:guanyl-nucleotide exchange factor activity"/>
    <property type="evidence" value="ECO:0007669"/>
    <property type="project" value="InterPro"/>
</dbReference>
<dbReference type="VEuPathDB" id="FungiDB:YALI1_A08502g"/>
<keyword evidence="4 10" id="KW-0677">Repeat</keyword>
<dbReference type="EMBL" id="KZ859137">
    <property type="protein sequence ID" value="RDW22896.1"/>
    <property type="molecule type" value="Genomic_DNA"/>
</dbReference>
<comment type="function">
    <text evidence="10">Guanine nucleotide-exchange factor (GEF) required for the formation or budding of transport vesicles from the ER.</text>
</comment>
<reference evidence="12 14" key="2">
    <citation type="submission" date="2018-07" db="EMBL/GenBank/DDBJ databases">
        <title>Draft Genome Assemblies for Five Robust Yarrowia lipolytica Strains Exhibiting High Lipid Production and Pentose Sugar Utilization and Sugar Alcohol Secretion from Undetoxified Lignocellulosic Biomass Hydrolysates.</title>
        <authorList>
            <consortium name="DOE Joint Genome Institute"/>
            <person name="Walker C."/>
            <person name="Ryu S."/>
            <person name="Na H."/>
            <person name="Zane M."/>
            <person name="LaButti K."/>
            <person name="Lipzen A."/>
            <person name="Haridas S."/>
            <person name="Barry K."/>
            <person name="Grigoriev I.V."/>
            <person name="Quarterman J."/>
            <person name="Slininger P."/>
            <person name="Dien B."/>
            <person name="Trinh C.T."/>
        </authorList>
    </citation>
    <scope>NUCLEOTIDE SEQUENCE [LARGE SCALE GENOMIC DNA]</scope>
    <source>
        <strain evidence="12 14">YB392</strain>
    </source>
</reference>
<evidence type="ECO:0000256" key="2">
    <source>
        <dbReference type="ARBA" id="ARBA00022574"/>
    </source>
</evidence>
<dbReference type="GO" id="GO:0000139">
    <property type="term" value="C:Golgi membrane"/>
    <property type="evidence" value="ECO:0007669"/>
    <property type="project" value="UniProtKB-SubCell"/>
</dbReference>
<dbReference type="InterPro" id="IPR015943">
    <property type="entry name" value="WD40/YVTN_repeat-like_dom_sf"/>
</dbReference>